<protein>
    <recommendedName>
        <fullName evidence="3">Rpn family recombination-promoting nuclease/putative transposase</fullName>
    </recommendedName>
</protein>
<proteinExistence type="predicted"/>
<reference evidence="1 2" key="1">
    <citation type="submission" date="2020-08" db="EMBL/GenBank/DDBJ databases">
        <title>A Genomic Blueprint of the Chicken Gut Microbiome.</title>
        <authorList>
            <person name="Gilroy R."/>
            <person name="Ravi A."/>
            <person name="Getino M."/>
            <person name="Pursley I."/>
            <person name="Horton D.L."/>
            <person name="Alikhan N.-F."/>
            <person name="Baker D."/>
            <person name="Gharbi K."/>
            <person name="Hall N."/>
            <person name="Watson M."/>
            <person name="Adriaenssens E.M."/>
            <person name="Foster-Nyarko E."/>
            <person name="Jarju S."/>
            <person name="Secka A."/>
            <person name="Antonio M."/>
            <person name="Oren A."/>
            <person name="Chaudhuri R."/>
            <person name="La Ragione R.M."/>
            <person name="Hildebrand F."/>
            <person name="Pallen M.J."/>
        </authorList>
    </citation>
    <scope>NUCLEOTIDE SEQUENCE [LARGE SCALE GENOMIC DNA]</scope>
    <source>
        <strain evidence="1 2">Sa3CUN2</strain>
    </source>
</reference>
<keyword evidence="2" id="KW-1185">Reference proteome</keyword>
<dbReference type="EMBL" id="JACSQW010000013">
    <property type="protein sequence ID" value="MBD7895231.1"/>
    <property type="molecule type" value="Genomic_DNA"/>
</dbReference>
<accession>A0ABR8PDC1</accession>
<organism evidence="1 2">
    <name type="scientific">Limosilactobacillus avistercoris</name>
    <dbReference type="NCBI Taxonomy" id="2762243"/>
    <lineage>
        <taxon>Bacteria</taxon>
        <taxon>Bacillati</taxon>
        <taxon>Bacillota</taxon>
        <taxon>Bacilli</taxon>
        <taxon>Lactobacillales</taxon>
        <taxon>Lactobacillaceae</taxon>
        <taxon>Limosilactobacillus</taxon>
    </lineage>
</organism>
<name>A0ABR8PDC1_9LACO</name>
<evidence type="ECO:0000313" key="1">
    <source>
        <dbReference type="EMBL" id="MBD7895231.1"/>
    </source>
</evidence>
<dbReference type="Proteomes" id="UP000616837">
    <property type="component" value="Unassembled WGS sequence"/>
</dbReference>
<sequence length="125" mass="14608">MIDEGCYFFLVAFHNAKATKFHDNMGLEGFLKLMKKQIDPSDQLVMQIQSEMKRIREDPLRRHGFMKYELDLMDARREGRLEGKEEGAIEALVQLGFETEQIATKLTKMYNISHDEALKLIQKVK</sequence>
<evidence type="ECO:0000313" key="2">
    <source>
        <dbReference type="Proteomes" id="UP000616837"/>
    </source>
</evidence>
<comment type="caution">
    <text evidence="1">The sequence shown here is derived from an EMBL/GenBank/DDBJ whole genome shotgun (WGS) entry which is preliminary data.</text>
</comment>
<evidence type="ECO:0008006" key="3">
    <source>
        <dbReference type="Google" id="ProtNLM"/>
    </source>
</evidence>
<gene>
    <name evidence="1" type="ORF">H9564_05860</name>
</gene>